<evidence type="ECO:0000313" key="3">
    <source>
        <dbReference type="Proteomes" id="UP000252081"/>
    </source>
</evidence>
<sequence>MNEFIEWLSSYLGIDKNPTATIIVSLAVFCLGVIVNELVKAISRFRERRAIRELVRRNYLIFKKYLHDQSSSLSTFGSFITLKGSPPNFNLYVKLCSALDNFREISYSSAFKAFFVGFENFRLKGRVKRIQAFDNLYNSLSVVKGEQERMFPILLGFHKEDATMSSAVNLSMKEAFEAATDVSVTVNEKHGDRDHQSWLKERDGLFQTFSKGNPNDLMEVKKFLISILDFDMANGKPIATIFNAKQFWYYQLKLHTAIEDIKRLEMLVKTTSSYCRGIWEKFELTAKDLETYYWALFNRKLV</sequence>
<dbReference type="OrthoDB" id="746867at2"/>
<organism evidence="2 3">
    <name type="scientific">Pedobacter miscanthi</name>
    <dbReference type="NCBI Taxonomy" id="2259170"/>
    <lineage>
        <taxon>Bacteria</taxon>
        <taxon>Pseudomonadati</taxon>
        <taxon>Bacteroidota</taxon>
        <taxon>Sphingobacteriia</taxon>
        <taxon>Sphingobacteriales</taxon>
        <taxon>Sphingobacteriaceae</taxon>
        <taxon>Pedobacter</taxon>
    </lineage>
</organism>
<keyword evidence="3" id="KW-1185">Reference proteome</keyword>
<proteinExistence type="predicted"/>
<evidence type="ECO:0000313" key="2">
    <source>
        <dbReference type="EMBL" id="RBQ11547.1"/>
    </source>
</evidence>
<evidence type="ECO:0000256" key="1">
    <source>
        <dbReference type="SAM" id="Phobius"/>
    </source>
</evidence>
<dbReference type="AlphaFoldDB" id="A0A366LCB7"/>
<protein>
    <submittedName>
        <fullName evidence="2">Uncharacterized protein</fullName>
    </submittedName>
</protein>
<gene>
    <name evidence="2" type="ORF">DRW42_03540</name>
</gene>
<keyword evidence="1" id="KW-0812">Transmembrane</keyword>
<name>A0A366LCB7_9SPHI</name>
<dbReference type="RefSeq" id="WP_113947461.1">
    <property type="nucleotide sequence ID" value="NZ_QNQU01000002.1"/>
</dbReference>
<keyword evidence="1" id="KW-1133">Transmembrane helix</keyword>
<reference evidence="2 3" key="1">
    <citation type="submission" date="2018-07" db="EMBL/GenBank/DDBJ databases">
        <title>A draft genome of a endophytic bacteria, a new species of Pedobacter.</title>
        <authorList>
            <person name="Zhang Z.D."/>
            <person name="Chen Z.J."/>
        </authorList>
    </citation>
    <scope>NUCLEOTIDE SEQUENCE [LARGE SCALE GENOMIC DNA]</scope>
    <source>
        <strain evidence="2 3">RS10</strain>
    </source>
</reference>
<accession>A0A366LCB7</accession>
<feature type="transmembrane region" description="Helical" evidence="1">
    <location>
        <begin position="20"/>
        <end position="39"/>
    </location>
</feature>
<comment type="caution">
    <text evidence="2">The sequence shown here is derived from an EMBL/GenBank/DDBJ whole genome shotgun (WGS) entry which is preliminary data.</text>
</comment>
<dbReference type="EMBL" id="QNQU01000002">
    <property type="protein sequence ID" value="RBQ11547.1"/>
    <property type="molecule type" value="Genomic_DNA"/>
</dbReference>
<keyword evidence="1" id="KW-0472">Membrane</keyword>
<dbReference type="Proteomes" id="UP000252081">
    <property type="component" value="Unassembled WGS sequence"/>
</dbReference>